<dbReference type="GO" id="GO:0006412">
    <property type="term" value="P:translation"/>
    <property type="evidence" value="ECO:0007669"/>
    <property type="project" value="InterPro"/>
</dbReference>
<dbReference type="CDD" id="cd07026">
    <property type="entry name" value="Ribosomal_L20"/>
    <property type="match status" value="1"/>
</dbReference>
<dbReference type="HOGENOM" id="CLU_123265_0_1_0"/>
<dbReference type="eggNOG" id="COG0292">
    <property type="taxonomic scope" value="Bacteria"/>
</dbReference>
<dbReference type="GO" id="GO:0003735">
    <property type="term" value="F:structural constituent of ribosome"/>
    <property type="evidence" value="ECO:0007669"/>
    <property type="project" value="InterPro"/>
</dbReference>
<dbReference type="PANTHER" id="PTHR10986">
    <property type="entry name" value="39S RIBOSOMAL PROTEIN L20"/>
    <property type="match status" value="1"/>
</dbReference>
<organism evidence="9 10">
    <name type="scientific">Coraliomargarita akajimensis (strain DSM 45221 / IAM 15411 / JCM 23193 / KCTC 12865 / 04OKA010-24)</name>
    <dbReference type="NCBI Taxonomy" id="583355"/>
    <lineage>
        <taxon>Bacteria</taxon>
        <taxon>Pseudomonadati</taxon>
        <taxon>Verrucomicrobiota</taxon>
        <taxon>Opitutia</taxon>
        <taxon>Puniceicoccales</taxon>
        <taxon>Coraliomargaritaceae</taxon>
        <taxon>Coraliomargarita</taxon>
    </lineage>
</organism>
<dbReference type="OrthoDB" id="9808966at2"/>
<keyword evidence="4 7" id="KW-0689">Ribosomal protein</keyword>
<dbReference type="KEGG" id="caa:Caka_2979"/>
<dbReference type="PRINTS" id="PR00062">
    <property type="entry name" value="RIBOSOMALL20"/>
</dbReference>
<evidence type="ECO:0000256" key="4">
    <source>
        <dbReference type="ARBA" id="ARBA00022980"/>
    </source>
</evidence>
<evidence type="ECO:0000256" key="1">
    <source>
        <dbReference type="ARBA" id="ARBA00007698"/>
    </source>
</evidence>
<keyword evidence="3 7" id="KW-0694">RNA-binding</keyword>
<dbReference type="PROSITE" id="PS00937">
    <property type="entry name" value="RIBOSOMAL_L20"/>
    <property type="match status" value="1"/>
</dbReference>
<dbReference type="HAMAP" id="MF_00382">
    <property type="entry name" value="Ribosomal_bL20"/>
    <property type="match status" value="1"/>
</dbReference>
<dbReference type="GO" id="GO:0000027">
    <property type="term" value="P:ribosomal large subunit assembly"/>
    <property type="evidence" value="ECO:0007669"/>
    <property type="project" value="UniProtKB-UniRule"/>
</dbReference>
<comment type="similarity">
    <text evidence="1 7 8">Belongs to the bacterial ribosomal protein bL20 family.</text>
</comment>
<evidence type="ECO:0000313" key="10">
    <source>
        <dbReference type="Proteomes" id="UP000000925"/>
    </source>
</evidence>
<dbReference type="Proteomes" id="UP000000925">
    <property type="component" value="Chromosome"/>
</dbReference>
<reference evidence="9 10" key="1">
    <citation type="journal article" date="2010" name="Stand. Genomic Sci.">
        <title>Complete genome sequence of Coraliomargarita akajimensis type strain (04OKA010-24).</title>
        <authorList>
            <person name="Mavromatis K."/>
            <person name="Abt B."/>
            <person name="Brambilla E."/>
            <person name="Lapidus A."/>
            <person name="Copeland A."/>
            <person name="Deshpande S."/>
            <person name="Nolan M."/>
            <person name="Lucas S."/>
            <person name="Tice H."/>
            <person name="Cheng J.F."/>
            <person name="Han C."/>
            <person name="Detter J.C."/>
            <person name="Woyke T."/>
            <person name="Goodwin L."/>
            <person name="Pitluck S."/>
            <person name="Held B."/>
            <person name="Brettin T."/>
            <person name="Tapia R."/>
            <person name="Ivanova N."/>
            <person name="Mikhailova N."/>
            <person name="Pati A."/>
            <person name="Liolios K."/>
            <person name="Chen A."/>
            <person name="Palaniappan K."/>
            <person name="Land M."/>
            <person name="Hauser L."/>
            <person name="Chang Y.J."/>
            <person name="Jeffries C.D."/>
            <person name="Rohde M."/>
            <person name="Goker M."/>
            <person name="Bristow J."/>
            <person name="Eisen J.A."/>
            <person name="Markowitz V."/>
            <person name="Hugenholtz P."/>
            <person name="Klenk H.P."/>
            <person name="Kyrpides N.C."/>
        </authorList>
    </citation>
    <scope>NUCLEOTIDE SEQUENCE [LARGE SCALE GENOMIC DNA]</scope>
    <source>
        <strain evidence="10">DSM 45221 / IAM 15411 / JCM 23193 / KCTC 12865</strain>
    </source>
</reference>
<name>D5ERE8_CORAD</name>
<dbReference type="EMBL" id="CP001998">
    <property type="protein sequence ID" value="ADE55992.1"/>
    <property type="molecule type" value="Genomic_DNA"/>
</dbReference>
<proteinExistence type="inferred from homology"/>
<dbReference type="Gene3D" id="6.10.160.10">
    <property type="match status" value="1"/>
</dbReference>
<dbReference type="FunFam" id="1.10.1900.20:FF:000001">
    <property type="entry name" value="50S ribosomal protein L20"/>
    <property type="match status" value="1"/>
</dbReference>
<accession>D5ERE8</accession>
<dbReference type="SUPFAM" id="SSF74731">
    <property type="entry name" value="Ribosomal protein L20"/>
    <property type="match status" value="1"/>
</dbReference>
<dbReference type="Pfam" id="PF00453">
    <property type="entry name" value="Ribosomal_L20"/>
    <property type="match status" value="1"/>
</dbReference>
<dbReference type="NCBIfam" id="TIGR01032">
    <property type="entry name" value="rplT_bact"/>
    <property type="match status" value="1"/>
</dbReference>
<evidence type="ECO:0000256" key="5">
    <source>
        <dbReference type="ARBA" id="ARBA00023274"/>
    </source>
</evidence>
<dbReference type="InterPro" id="IPR005813">
    <property type="entry name" value="Ribosomal_bL20"/>
</dbReference>
<evidence type="ECO:0000256" key="8">
    <source>
        <dbReference type="RuleBase" id="RU000560"/>
    </source>
</evidence>
<evidence type="ECO:0000256" key="7">
    <source>
        <dbReference type="HAMAP-Rule" id="MF_00382"/>
    </source>
</evidence>
<evidence type="ECO:0000256" key="3">
    <source>
        <dbReference type="ARBA" id="ARBA00022884"/>
    </source>
</evidence>
<dbReference type="GO" id="GO:0005840">
    <property type="term" value="C:ribosome"/>
    <property type="evidence" value="ECO:0007669"/>
    <property type="project" value="UniProtKB-KW"/>
</dbReference>
<dbReference type="STRING" id="583355.Caka_2979"/>
<dbReference type="GO" id="GO:1990904">
    <property type="term" value="C:ribonucleoprotein complex"/>
    <property type="evidence" value="ECO:0007669"/>
    <property type="project" value="UniProtKB-KW"/>
</dbReference>
<dbReference type="InterPro" id="IPR049946">
    <property type="entry name" value="RIBOSOMAL_L20_CS"/>
</dbReference>
<keyword evidence="10" id="KW-1185">Reference proteome</keyword>
<dbReference type="InterPro" id="IPR035566">
    <property type="entry name" value="Ribosomal_protein_bL20_C"/>
</dbReference>
<comment type="function">
    <text evidence="7 8">Binds directly to 23S ribosomal RNA and is necessary for the in vitro assembly process of the 50S ribosomal subunit. It is not involved in the protein synthesizing functions of that subunit.</text>
</comment>
<dbReference type="Gene3D" id="1.10.1900.20">
    <property type="entry name" value="Ribosomal protein L20"/>
    <property type="match status" value="1"/>
</dbReference>
<evidence type="ECO:0000313" key="9">
    <source>
        <dbReference type="EMBL" id="ADE55992.1"/>
    </source>
</evidence>
<dbReference type="RefSeq" id="WP_013044708.1">
    <property type="nucleotide sequence ID" value="NC_014008.1"/>
</dbReference>
<dbReference type="GO" id="GO:0019843">
    <property type="term" value="F:rRNA binding"/>
    <property type="evidence" value="ECO:0007669"/>
    <property type="project" value="UniProtKB-UniRule"/>
</dbReference>
<evidence type="ECO:0000256" key="2">
    <source>
        <dbReference type="ARBA" id="ARBA00022730"/>
    </source>
</evidence>
<evidence type="ECO:0000256" key="6">
    <source>
        <dbReference type="ARBA" id="ARBA00035172"/>
    </source>
</evidence>
<keyword evidence="5 7" id="KW-0687">Ribonucleoprotein</keyword>
<keyword evidence="2 7" id="KW-0699">rRNA-binding</keyword>
<gene>
    <name evidence="7" type="primary">rplT</name>
    <name evidence="9" type="ordered locus">Caka_2979</name>
</gene>
<sequence>MPRATNGPATLARRKKVLKKAKGYFGNKSRLFRYAKDAVDRAEVYAYRDRRKKKSEFRQLWIVRINAICRANGINYSRFMRGIKAAGIEMDRKQLSELAIHDEPAFLALIEKAKEANAAA</sequence>
<dbReference type="AlphaFoldDB" id="D5ERE8"/>
<protein>
    <recommendedName>
        <fullName evidence="6 7">Large ribosomal subunit protein bL20</fullName>
    </recommendedName>
</protein>